<dbReference type="GO" id="GO:0016592">
    <property type="term" value="C:mediator complex"/>
    <property type="evidence" value="ECO:0007669"/>
    <property type="project" value="InterPro"/>
</dbReference>
<feature type="domain" description="CUB" evidence="15">
    <location>
        <begin position="755"/>
        <end position="877"/>
    </location>
</feature>
<proteinExistence type="inferred from homology"/>
<evidence type="ECO:0000259" key="15">
    <source>
        <dbReference type="PROSITE" id="PS01180"/>
    </source>
</evidence>
<feature type="transmembrane region" description="Helical" evidence="14">
    <location>
        <begin position="189"/>
        <end position="208"/>
    </location>
</feature>
<dbReference type="EMBL" id="JABDTM020026727">
    <property type="protein sequence ID" value="KAH0811541.1"/>
    <property type="molecule type" value="Genomic_DNA"/>
</dbReference>
<evidence type="ECO:0000256" key="12">
    <source>
        <dbReference type="PROSITE-ProRule" id="PRU00059"/>
    </source>
</evidence>
<dbReference type="GO" id="GO:0003713">
    <property type="term" value="F:transcription coactivator activity"/>
    <property type="evidence" value="ECO:0007669"/>
    <property type="project" value="TreeGrafter"/>
</dbReference>
<feature type="compositionally biased region" description="Basic and acidic residues" evidence="13">
    <location>
        <begin position="648"/>
        <end position="665"/>
    </location>
</feature>
<dbReference type="SMART" id="SM00042">
    <property type="entry name" value="CUB"/>
    <property type="match status" value="1"/>
</dbReference>
<feature type="transmembrane region" description="Helical" evidence="14">
    <location>
        <begin position="96"/>
        <end position="113"/>
    </location>
</feature>
<evidence type="ECO:0000256" key="7">
    <source>
        <dbReference type="ARBA" id="ARBA00022989"/>
    </source>
</evidence>
<comment type="caution">
    <text evidence="16">The sequence shown here is derived from an EMBL/GenBank/DDBJ whole genome shotgun (WGS) entry which is preliminary data.</text>
</comment>
<keyword evidence="10" id="KW-0539">Nucleus</keyword>
<dbReference type="Pfam" id="PF08612">
    <property type="entry name" value="Med20"/>
    <property type="match status" value="1"/>
</dbReference>
<dbReference type="Gene3D" id="2.60.120.290">
    <property type="entry name" value="Spermadhesin, CUB domain"/>
    <property type="match status" value="1"/>
</dbReference>
<dbReference type="GO" id="GO:0006357">
    <property type="term" value="P:regulation of transcription by RNA polymerase II"/>
    <property type="evidence" value="ECO:0007669"/>
    <property type="project" value="InterPro"/>
</dbReference>
<dbReference type="InterPro" id="IPR013604">
    <property type="entry name" value="7TM_chemorcpt"/>
</dbReference>
<feature type="transmembrane region" description="Helical" evidence="14">
    <location>
        <begin position="133"/>
        <end position="153"/>
    </location>
</feature>
<feature type="transmembrane region" description="Helical" evidence="14">
    <location>
        <begin position="322"/>
        <end position="339"/>
    </location>
</feature>
<dbReference type="Proteomes" id="UP000719412">
    <property type="component" value="Unassembled WGS sequence"/>
</dbReference>
<dbReference type="PANTHER" id="PTHR12465:SF0">
    <property type="entry name" value="MEDIATOR OF RNA POLYMERASE II TRANSCRIPTION SUBUNIT 20"/>
    <property type="match status" value="1"/>
</dbReference>
<keyword evidence="9" id="KW-1015">Disulfide bond</keyword>
<evidence type="ECO:0000256" key="9">
    <source>
        <dbReference type="ARBA" id="ARBA00023157"/>
    </source>
</evidence>
<dbReference type="CDD" id="cd00041">
    <property type="entry name" value="CUB"/>
    <property type="match status" value="1"/>
</dbReference>
<feature type="region of interest" description="Disordered" evidence="13">
    <location>
        <begin position="615"/>
        <end position="698"/>
    </location>
</feature>
<evidence type="ECO:0000256" key="2">
    <source>
        <dbReference type="ARBA" id="ARBA00004651"/>
    </source>
</evidence>
<protein>
    <recommendedName>
        <fullName evidence="4">Mediator of RNA polymerase II transcription subunit 20</fullName>
    </recommendedName>
    <alternativeName>
        <fullName evidence="11">Mediator complex subunit 20</fullName>
    </alternativeName>
</protein>
<evidence type="ECO:0000256" key="14">
    <source>
        <dbReference type="SAM" id="Phobius"/>
    </source>
</evidence>
<evidence type="ECO:0000256" key="10">
    <source>
        <dbReference type="ARBA" id="ARBA00023242"/>
    </source>
</evidence>
<evidence type="ECO:0000256" key="6">
    <source>
        <dbReference type="ARBA" id="ARBA00022692"/>
    </source>
</evidence>
<comment type="subcellular location">
    <subcellularLocation>
        <location evidence="2">Cell membrane</location>
        <topology evidence="2">Multi-pass membrane protein</topology>
    </subcellularLocation>
    <subcellularLocation>
        <location evidence="1">Nucleus</location>
    </subcellularLocation>
</comment>
<name>A0A8J6HC65_TENMO</name>
<keyword evidence="7 14" id="KW-1133">Transmembrane helix</keyword>
<dbReference type="Pfam" id="PF08395">
    <property type="entry name" value="7tm_7"/>
    <property type="match status" value="1"/>
</dbReference>
<dbReference type="InterPro" id="IPR035914">
    <property type="entry name" value="Sperma_CUB_dom_sf"/>
</dbReference>
<keyword evidence="6 14" id="KW-0812">Transmembrane</keyword>
<evidence type="ECO:0000256" key="4">
    <source>
        <dbReference type="ARBA" id="ARBA00019690"/>
    </source>
</evidence>
<evidence type="ECO:0000256" key="11">
    <source>
        <dbReference type="ARBA" id="ARBA00031954"/>
    </source>
</evidence>
<dbReference type="PANTHER" id="PTHR12465">
    <property type="entry name" value="UBIQUITIN SPECIFIC PROTEASE HOMOLOG 49"/>
    <property type="match status" value="1"/>
</dbReference>
<feature type="transmembrane region" description="Helical" evidence="14">
    <location>
        <begin position="981"/>
        <end position="1003"/>
    </location>
</feature>
<sequence>MYRQEPNEVNILGEMVPKKRRSVFLEGGLDSAHNPTKVAPAPIKFINKPSEAYAGSNQRNGAIYEILKPICLLMRIVGIFPISTVEPRVFRLTPRWLGYSTVIFLFVVGYIGYIEWDSVEIERSQEGRFEEAVIDYLFTVYLLPIVINPIVWYEAKKLANVVTDWGKFEKIYNKVTKKKLSIFLGNKPVILSVVLPFISCATMVVTHVTMAEFKVVQVVPYCYVNSLTYIIGGFWFTQCDIVAKIATLLADDFQQTLKHIGPTSQISDYRSLWMLLSKLIRDVGNASGYTVTFLCLYLFLIITLTIYGLLSQLQGGFSGKDIGLTINAALAIAILYFICDEAHYASNCVRVQFQKKLLLVELSWMKDEVQQEINMFLRATEMSPTDMSLVGFFDVNRNLFKSVSSSRETLQAFNPVWRSLTPLMFQLLATMVTYLVVLLQFQISIPEDTLSDTNATIKDTAAVCEFLEGAVIFRGTIDSSDFSFSVRSTNDKFDNHVESVNKQCASEAVPASDSNETVIVSGCESCKLHLTCRHLTSIIAILEAEFVPEFNETSLNGSTLVPTAFPPVHPRQALNRSPLVTVESPRKFDCCRDKSAAGAVNALSASIRFNYRQSESSTFGGENQPSPGPSYIRNWVSSSARTSSRSGSGDEIRRSQSRCSRDKGHAMRLRTSRTRTGPDPPDRSVTSPGRNSRSRGLDTTLTCSGVNHCSFILTEDCPGADDWGAGNLTVKYVCVSVALYDRIYRFADDQIRKFCNSEIVLPDSRDPGISEGFIHNPGYPRFYSSERECRWKIRAPQEQRIRITVLDISVTADRTTYADDCTDRLEVIDSGQVIGRTCKQQEPPFEILSDSEFMEVVLASTHSLMPLRGVLVHYTAVGCSTPDAPEDGYLVYRNDTVAEFRCCVDLTFADNGEKTKIINCLGAHWDVDLPLPNCTSETKKLILPIQESRKPQKLEMASGKDIFCCFSVSLNVIDDEMISDILAPALLIAALFLINFIVLFYIYKIKQKMGVTVLQQFPIENRTGPSTIELLSKRISALGAAQQGQFLVDCETYTSTPSLGHQRTVHVLHNSEQPATVFSILEAGQKTIPLATDGLFDLLMMKMSSFYTSKKQTKAESKGPRYEIGDFCVKLGTVTVSQNFKGILVEVEYKPCVVPAMCWELMREFLQGFLGSVVPATPPAYLQNRMQELYTPIDTIHQYLEQFTIFRKSPGLRP</sequence>
<feature type="compositionally biased region" description="Polar residues" evidence="13">
    <location>
        <begin position="615"/>
        <end position="625"/>
    </location>
</feature>
<evidence type="ECO:0000313" key="17">
    <source>
        <dbReference type="Proteomes" id="UP000719412"/>
    </source>
</evidence>
<feature type="transmembrane region" description="Helical" evidence="14">
    <location>
        <begin position="423"/>
        <end position="443"/>
    </location>
</feature>
<evidence type="ECO:0000313" key="16">
    <source>
        <dbReference type="EMBL" id="KAH0811541.1"/>
    </source>
</evidence>
<dbReference type="InterPro" id="IPR013921">
    <property type="entry name" value="Mediator_Med20"/>
</dbReference>
<evidence type="ECO:0000256" key="5">
    <source>
        <dbReference type="ARBA" id="ARBA00022475"/>
    </source>
</evidence>
<organism evidence="16 17">
    <name type="scientific">Tenebrio molitor</name>
    <name type="common">Yellow mealworm beetle</name>
    <dbReference type="NCBI Taxonomy" id="7067"/>
    <lineage>
        <taxon>Eukaryota</taxon>
        <taxon>Metazoa</taxon>
        <taxon>Ecdysozoa</taxon>
        <taxon>Arthropoda</taxon>
        <taxon>Hexapoda</taxon>
        <taxon>Insecta</taxon>
        <taxon>Pterygota</taxon>
        <taxon>Neoptera</taxon>
        <taxon>Endopterygota</taxon>
        <taxon>Coleoptera</taxon>
        <taxon>Polyphaga</taxon>
        <taxon>Cucujiformia</taxon>
        <taxon>Tenebrionidae</taxon>
        <taxon>Tenebrio</taxon>
    </lineage>
</organism>
<evidence type="ECO:0000256" key="3">
    <source>
        <dbReference type="ARBA" id="ARBA00010743"/>
    </source>
</evidence>
<keyword evidence="17" id="KW-1185">Reference proteome</keyword>
<dbReference type="InterPro" id="IPR000859">
    <property type="entry name" value="CUB_dom"/>
</dbReference>
<keyword evidence="8 14" id="KW-0472">Membrane</keyword>
<dbReference type="GO" id="GO:0050909">
    <property type="term" value="P:sensory perception of taste"/>
    <property type="evidence" value="ECO:0007669"/>
    <property type="project" value="InterPro"/>
</dbReference>
<reference evidence="16" key="1">
    <citation type="journal article" date="2020" name="J Insects Food Feed">
        <title>The yellow mealworm (Tenebrio molitor) genome: a resource for the emerging insects as food and feed industry.</title>
        <authorList>
            <person name="Eriksson T."/>
            <person name="Andere A."/>
            <person name="Kelstrup H."/>
            <person name="Emery V."/>
            <person name="Picard C."/>
        </authorList>
    </citation>
    <scope>NUCLEOTIDE SEQUENCE</scope>
    <source>
        <strain evidence="16">Stoneville</strain>
        <tissue evidence="16">Whole head</tissue>
    </source>
</reference>
<comment type="caution">
    <text evidence="12">Lacks conserved residue(s) required for the propagation of feature annotation.</text>
</comment>
<evidence type="ECO:0000256" key="13">
    <source>
        <dbReference type="SAM" id="MobiDB-lite"/>
    </source>
</evidence>
<dbReference type="PROSITE" id="PS01180">
    <property type="entry name" value="CUB"/>
    <property type="match status" value="1"/>
</dbReference>
<reference evidence="16" key="2">
    <citation type="submission" date="2021-08" db="EMBL/GenBank/DDBJ databases">
        <authorList>
            <person name="Eriksson T."/>
        </authorList>
    </citation>
    <scope>NUCLEOTIDE SEQUENCE</scope>
    <source>
        <strain evidence="16">Stoneville</strain>
        <tissue evidence="16">Whole head</tissue>
    </source>
</reference>
<dbReference type="AlphaFoldDB" id="A0A8J6HC65"/>
<evidence type="ECO:0000256" key="1">
    <source>
        <dbReference type="ARBA" id="ARBA00004123"/>
    </source>
</evidence>
<gene>
    <name evidence="16" type="ORF">GEV33_011252</name>
</gene>
<dbReference type="SUPFAM" id="SSF49854">
    <property type="entry name" value="Spermadhesin, CUB domain"/>
    <property type="match status" value="1"/>
</dbReference>
<accession>A0A8J6HC65</accession>
<dbReference type="Pfam" id="PF00431">
    <property type="entry name" value="CUB"/>
    <property type="match status" value="1"/>
</dbReference>
<dbReference type="GO" id="GO:0005886">
    <property type="term" value="C:plasma membrane"/>
    <property type="evidence" value="ECO:0007669"/>
    <property type="project" value="UniProtKB-SubCell"/>
</dbReference>
<comment type="similarity">
    <text evidence="3">Belongs to the Mediator complex subunit 20 family.</text>
</comment>
<feature type="transmembrane region" description="Helical" evidence="14">
    <location>
        <begin position="288"/>
        <end position="310"/>
    </location>
</feature>
<keyword evidence="5" id="KW-1003">Cell membrane</keyword>
<evidence type="ECO:0000256" key="8">
    <source>
        <dbReference type="ARBA" id="ARBA00023136"/>
    </source>
</evidence>
<feature type="compositionally biased region" description="Low complexity" evidence="13">
    <location>
        <begin position="637"/>
        <end position="647"/>
    </location>
</feature>